<accession>A0A892ZIR2</accession>
<evidence type="ECO:0000313" key="1">
    <source>
        <dbReference type="EMBL" id="QRQ82370.1"/>
    </source>
</evidence>
<name>A0A892ZIR2_9NEIS</name>
<reference evidence="1" key="1">
    <citation type="submission" date="2021-02" db="EMBL/GenBank/DDBJ databases">
        <title>Neisseriaceae sp. 26B isolated from the cloaca of a Common Toad-headed Turtle (Mesoclemmys nasuta).</title>
        <authorList>
            <person name="Spergser J."/>
            <person name="Busse H.-J."/>
        </authorList>
    </citation>
    <scope>NUCLEOTIDE SEQUENCE</scope>
    <source>
        <strain evidence="1">26B</strain>
    </source>
</reference>
<dbReference type="Proteomes" id="UP000653156">
    <property type="component" value="Chromosome"/>
</dbReference>
<dbReference type="RefSeq" id="WP_230339654.1">
    <property type="nucleotide sequence ID" value="NZ_CP069798.1"/>
</dbReference>
<keyword evidence="2" id="KW-1185">Reference proteome</keyword>
<dbReference type="KEGG" id="ptes:JQU52_02880"/>
<organism evidence="1 2">
    <name type="scientific">Paralysiella testudinis</name>
    <dbReference type="NCBI Taxonomy" id="2809020"/>
    <lineage>
        <taxon>Bacteria</taxon>
        <taxon>Pseudomonadati</taxon>
        <taxon>Pseudomonadota</taxon>
        <taxon>Betaproteobacteria</taxon>
        <taxon>Neisseriales</taxon>
        <taxon>Neisseriaceae</taxon>
        <taxon>Paralysiella</taxon>
    </lineage>
</organism>
<dbReference type="PANTHER" id="PTHR21015:SF22">
    <property type="entry name" value="GLYCOSYLTRANSFERASE"/>
    <property type="match status" value="1"/>
</dbReference>
<dbReference type="AlphaFoldDB" id="A0A892ZIR2"/>
<dbReference type="PANTHER" id="PTHR21015">
    <property type="entry name" value="UDP-N-ACETYLGLUCOSAMINE--N-ACETYLMURAMYL-(PENTAPEPTIDE) PYROPHOSPHORYL-UNDECAPRENOL N-ACETYLGLUCOSAMINE TRANSFERASE 1"/>
    <property type="match status" value="1"/>
</dbReference>
<gene>
    <name evidence="1" type="ORF">JQU52_02880</name>
</gene>
<dbReference type="InterPro" id="IPR005262">
    <property type="entry name" value="MJ1255-like"/>
</dbReference>
<sequence length="357" mass="39679">MRILYGVQGTGNGHITRARVMLPALQALGCTVDFVFSGRARDAYFDMVPFGRYRCFKGFTFANRQGAVQWGQTLWQADMAAFYRDVQALNVRDYDLVLTDFEPVSAWAAKRQGVPAVGLAHQYALRHRIPGTARAPWLGLCLHTFAPAPVQLGVHWADFDAPILPPLIAASHHTATTDEGFVLVYLPFENPDFIRHWLKQLPQQRFVVYAAVRQTVTDKNLTIKPLNRTTFPVDLAACSGVVCNSGFGLCSEAMVLGKKILTRPQRRQIEQGSNAQILQQLGRATVMKQFDHAVLKPWLAQAAPPKAEFPDVATAVAQWLVAGRHHNSHALVADLWQQSRHVALADTEPAAVIQNWV</sequence>
<dbReference type="NCBIfam" id="TIGR00661">
    <property type="entry name" value="MJ1255"/>
    <property type="match status" value="1"/>
</dbReference>
<evidence type="ECO:0000313" key="2">
    <source>
        <dbReference type="Proteomes" id="UP000653156"/>
    </source>
</evidence>
<dbReference type="Pfam" id="PF13528">
    <property type="entry name" value="Glyco_trans_1_3"/>
    <property type="match status" value="2"/>
</dbReference>
<protein>
    <recommendedName>
        <fullName evidence="3">Glycosyltransferase</fullName>
    </recommendedName>
</protein>
<evidence type="ECO:0008006" key="3">
    <source>
        <dbReference type="Google" id="ProtNLM"/>
    </source>
</evidence>
<dbReference type="SUPFAM" id="SSF53756">
    <property type="entry name" value="UDP-Glycosyltransferase/glycogen phosphorylase"/>
    <property type="match status" value="1"/>
</dbReference>
<dbReference type="GO" id="GO:0016757">
    <property type="term" value="F:glycosyltransferase activity"/>
    <property type="evidence" value="ECO:0007669"/>
    <property type="project" value="TreeGrafter"/>
</dbReference>
<dbReference type="Gene3D" id="3.40.50.2000">
    <property type="entry name" value="Glycogen Phosphorylase B"/>
    <property type="match status" value="1"/>
</dbReference>
<dbReference type="EMBL" id="CP069798">
    <property type="protein sequence ID" value="QRQ82370.1"/>
    <property type="molecule type" value="Genomic_DNA"/>
</dbReference>
<proteinExistence type="predicted"/>